<evidence type="ECO:0000256" key="3">
    <source>
        <dbReference type="SAM" id="Coils"/>
    </source>
</evidence>
<dbReference type="Proteomes" id="UP000607645">
    <property type="component" value="Unassembled WGS sequence"/>
</dbReference>
<dbReference type="InterPro" id="IPR017871">
    <property type="entry name" value="ABC_transporter-like_CS"/>
</dbReference>
<evidence type="ECO:0000313" key="5">
    <source>
        <dbReference type="EMBL" id="MBC5738201.1"/>
    </source>
</evidence>
<dbReference type="InterPro" id="IPR003593">
    <property type="entry name" value="AAA+_ATPase"/>
</dbReference>
<feature type="domain" description="ABC transporter" evidence="4">
    <location>
        <begin position="310"/>
        <end position="499"/>
    </location>
</feature>
<evidence type="ECO:0000259" key="4">
    <source>
        <dbReference type="PROSITE" id="PS50893"/>
    </source>
</evidence>
<reference evidence="5" key="1">
    <citation type="submission" date="2020-08" db="EMBL/GenBank/DDBJ databases">
        <title>Genome public.</title>
        <authorList>
            <person name="Liu C."/>
            <person name="Sun Q."/>
        </authorList>
    </citation>
    <scope>NUCLEOTIDE SEQUENCE</scope>
    <source>
        <strain evidence="5">NSJ-52</strain>
    </source>
</reference>
<gene>
    <name evidence="5" type="primary">abc-f</name>
    <name evidence="5" type="ORF">H8S62_14405</name>
</gene>
<dbReference type="SUPFAM" id="SSF52540">
    <property type="entry name" value="P-loop containing nucleoside triphosphate hydrolases"/>
    <property type="match status" value="2"/>
</dbReference>
<name>A0A8J6ME56_9FIRM</name>
<sequence>MSLINVSNLTFAYEGSYDNVFENVSFQLDTDWRLGLVGRNGRGKTTLLNLLQGKYEYAGAISASLRFDYFPFPVEDKSRLTMEILEALDPDLESWRIYRELSALEVDEGVLCRPYSTLSGGEQTKVLLAALFLRPGNFLLIDEPTNHLDLEGRRVVSAYLRKKNGFILVSHDRAFLDGCVDHILSINKLDIQVRQGNFSTWWREKERRDDWERAENEKLKRDISRLDAAARRTAGWSDAVEATKYGSRNSGLRPDRGFIGHKSAKMMKRSKAVEARRQEAAEEKRDLLKNIELTEELKLHPLAHPKARLVEAADLAPAYGGVQSCKGVSFTVMQGDRVALTGRNGTGKSSLLRLCQGEDVPHTGTISLASGLILSVVPQDSSFLRGSLSDFAAGSGIDESLFKTILRKLDFSRVQFEKDMADYSAGQKKKVLLARSLCQSAHLYIWDEPLNYIDIFSRMQLETLLREYRPTMLLVEHDRDFLERLATKTVLLERRATYE</sequence>
<evidence type="ECO:0000256" key="1">
    <source>
        <dbReference type="ARBA" id="ARBA00022741"/>
    </source>
</evidence>
<organism evidence="5 6">
    <name type="scientific">Lawsonibacter faecis</name>
    <dbReference type="NCBI Taxonomy" id="2763052"/>
    <lineage>
        <taxon>Bacteria</taxon>
        <taxon>Bacillati</taxon>
        <taxon>Bacillota</taxon>
        <taxon>Clostridia</taxon>
        <taxon>Eubacteriales</taxon>
        <taxon>Oscillospiraceae</taxon>
        <taxon>Lawsonibacter</taxon>
    </lineage>
</organism>
<dbReference type="SMART" id="SM00382">
    <property type="entry name" value="AAA"/>
    <property type="match status" value="2"/>
</dbReference>
<dbReference type="AlphaFoldDB" id="A0A8J6ME56"/>
<dbReference type="PROSITE" id="PS00211">
    <property type="entry name" value="ABC_TRANSPORTER_1"/>
    <property type="match status" value="2"/>
</dbReference>
<dbReference type="PROSITE" id="PS50893">
    <property type="entry name" value="ABC_TRANSPORTER_2"/>
    <property type="match status" value="2"/>
</dbReference>
<keyword evidence="2" id="KW-0067">ATP-binding</keyword>
<dbReference type="InterPro" id="IPR027417">
    <property type="entry name" value="P-loop_NTPase"/>
</dbReference>
<keyword evidence="3" id="KW-0175">Coiled coil</keyword>
<feature type="domain" description="ABC transporter" evidence="4">
    <location>
        <begin position="4"/>
        <end position="213"/>
    </location>
</feature>
<dbReference type="CDD" id="cd03221">
    <property type="entry name" value="ABCF_EF-3"/>
    <property type="match status" value="2"/>
</dbReference>
<dbReference type="EMBL" id="JACOPQ010000013">
    <property type="protein sequence ID" value="MBC5738201.1"/>
    <property type="molecule type" value="Genomic_DNA"/>
</dbReference>
<keyword evidence="1" id="KW-0547">Nucleotide-binding</keyword>
<comment type="caution">
    <text evidence="5">The sequence shown here is derived from an EMBL/GenBank/DDBJ whole genome shotgun (WGS) entry which is preliminary data.</text>
</comment>
<dbReference type="PANTHER" id="PTHR42855">
    <property type="entry name" value="ABC TRANSPORTER ATP-BINDING SUBUNIT"/>
    <property type="match status" value="1"/>
</dbReference>
<dbReference type="InterPro" id="IPR051309">
    <property type="entry name" value="ABCF_ATPase"/>
</dbReference>
<dbReference type="PANTHER" id="PTHR42855:SF2">
    <property type="entry name" value="DRUG RESISTANCE ABC TRANSPORTER,ATP-BINDING PROTEIN"/>
    <property type="match status" value="1"/>
</dbReference>
<dbReference type="GO" id="GO:0005524">
    <property type="term" value="F:ATP binding"/>
    <property type="evidence" value="ECO:0007669"/>
    <property type="project" value="UniProtKB-KW"/>
</dbReference>
<evidence type="ECO:0000256" key="2">
    <source>
        <dbReference type="ARBA" id="ARBA00022840"/>
    </source>
</evidence>
<evidence type="ECO:0000313" key="6">
    <source>
        <dbReference type="Proteomes" id="UP000607645"/>
    </source>
</evidence>
<accession>A0A8J6ME56</accession>
<proteinExistence type="predicted"/>
<dbReference type="GO" id="GO:0016887">
    <property type="term" value="F:ATP hydrolysis activity"/>
    <property type="evidence" value="ECO:0007669"/>
    <property type="project" value="InterPro"/>
</dbReference>
<dbReference type="InterPro" id="IPR003439">
    <property type="entry name" value="ABC_transporter-like_ATP-bd"/>
</dbReference>
<feature type="coiled-coil region" evidence="3">
    <location>
        <begin position="270"/>
        <end position="297"/>
    </location>
</feature>
<dbReference type="NCBIfam" id="NF000355">
    <property type="entry name" value="ribo_prot_ABC_F"/>
    <property type="match status" value="1"/>
</dbReference>
<dbReference type="Pfam" id="PF00005">
    <property type="entry name" value="ABC_tran"/>
    <property type="match status" value="2"/>
</dbReference>
<keyword evidence="6" id="KW-1185">Reference proteome</keyword>
<dbReference type="Gene3D" id="3.40.50.300">
    <property type="entry name" value="P-loop containing nucleotide triphosphate hydrolases"/>
    <property type="match status" value="2"/>
</dbReference>
<dbReference type="RefSeq" id="WP_186919980.1">
    <property type="nucleotide sequence ID" value="NZ_JACOPQ010000013.1"/>
</dbReference>
<protein>
    <submittedName>
        <fullName evidence="5">ABC-F type ribosomal protection protein</fullName>
    </submittedName>
</protein>